<gene>
    <name evidence="2" type="ORF">DA73_0400013220</name>
</gene>
<dbReference type="PANTHER" id="PTHR45947">
    <property type="entry name" value="SULFOQUINOVOSYL TRANSFERASE SQD2"/>
    <property type="match status" value="1"/>
</dbReference>
<dbReference type="SUPFAM" id="SSF53756">
    <property type="entry name" value="UDP-Glycosyltransferase/glycogen phosphorylase"/>
    <property type="match status" value="1"/>
</dbReference>
<proteinExistence type="predicted"/>
<evidence type="ECO:0000313" key="3">
    <source>
        <dbReference type="Proteomes" id="UP000029738"/>
    </source>
</evidence>
<accession>A0A8S9T126</accession>
<sequence length="409" mass="47463">MNSQDLGLTVLLNYQVQSQENSQVLVVRKFFDEMNKFSSLWPGKMRLLIEQDPTKKELLETVTVNPDELPYELQIVSYKNLKPAVLLKKTSIVYSAVGAKHNKISQYCKSAGVPCIYISEYSFKARKQIVNISTKNPILRWRRILWEQNQERKQVNGIKLAEGIQCNGTPTYNEYRKINSNAFLYFDNRVPDRLLAKRQELEERTNDLCEPNRPLRLCFSGRLIKMKGADHLIDIAQELKQLGVRFQMFIFGNGDLKEKMLSEIAASALSDSVKMMGMVSFNTQLLPFVKKNVDLFVCCHRQSDPSCTYLETMSCGVPIIGYDNEAFAGVVQHSKTGWLIEMDRPKALARKIAILDKNRQLIREQSFQALEFAQEHTFEKTYQRRLKHIEETCYNFYGWRQQKRLLVES</sequence>
<dbReference type="Gene3D" id="3.40.50.2000">
    <property type="entry name" value="Glycogen Phosphorylase B"/>
    <property type="match status" value="1"/>
</dbReference>
<comment type="caution">
    <text evidence="2">The sequence shown here is derived from an EMBL/GenBank/DDBJ whole genome shotgun (WGS) entry which is preliminary data.</text>
</comment>
<dbReference type="InterPro" id="IPR050194">
    <property type="entry name" value="Glycosyltransferase_grp1"/>
</dbReference>
<feature type="domain" description="Glycosyl transferase family 1" evidence="1">
    <location>
        <begin position="211"/>
        <end position="360"/>
    </location>
</feature>
<name>A0A8S9T126_9CYAN</name>
<reference evidence="2" key="1">
    <citation type="journal article" date="2015" name="Genome Announc.">
        <title>Draft Genome Sequence of Tolypothrix boutellei Strain VB521301.</title>
        <authorList>
            <person name="Chandrababunaidu M.M."/>
            <person name="Singh D."/>
            <person name="Sen D."/>
            <person name="Bhan S."/>
            <person name="Das S."/>
            <person name="Gupta A."/>
            <person name="Adhikary S.P."/>
            <person name="Tripathy S."/>
        </authorList>
    </citation>
    <scope>NUCLEOTIDE SEQUENCE</scope>
    <source>
        <strain evidence="2">VB521301</strain>
    </source>
</reference>
<dbReference type="GO" id="GO:0016757">
    <property type="term" value="F:glycosyltransferase activity"/>
    <property type="evidence" value="ECO:0007669"/>
    <property type="project" value="InterPro"/>
</dbReference>
<dbReference type="PANTHER" id="PTHR45947:SF3">
    <property type="entry name" value="SULFOQUINOVOSYL TRANSFERASE SQD2"/>
    <property type="match status" value="1"/>
</dbReference>
<keyword evidence="3" id="KW-1185">Reference proteome</keyword>
<dbReference type="Proteomes" id="UP000029738">
    <property type="component" value="Unassembled WGS sequence"/>
</dbReference>
<dbReference type="InterPro" id="IPR001296">
    <property type="entry name" value="Glyco_trans_1"/>
</dbReference>
<dbReference type="Pfam" id="PF00534">
    <property type="entry name" value="Glycos_transf_1"/>
    <property type="match status" value="1"/>
</dbReference>
<dbReference type="RefSeq" id="WP_167844675.1">
    <property type="nucleotide sequence ID" value="NZ_JHEG04000001.1"/>
</dbReference>
<organism evidence="2 3">
    <name type="scientific">Tolypothrix bouteillei VB521301</name>
    <dbReference type="NCBI Taxonomy" id="1479485"/>
    <lineage>
        <taxon>Bacteria</taxon>
        <taxon>Bacillati</taxon>
        <taxon>Cyanobacteriota</taxon>
        <taxon>Cyanophyceae</taxon>
        <taxon>Nostocales</taxon>
        <taxon>Tolypothrichaceae</taxon>
        <taxon>Tolypothrix</taxon>
    </lineage>
</organism>
<reference evidence="2" key="2">
    <citation type="submission" date="2019-11" db="EMBL/GenBank/DDBJ databases">
        <title>Improved Assembly of Tolypothrix boutellei genome.</title>
        <authorList>
            <person name="Sarangi A.N."/>
            <person name="Mukherjee M."/>
            <person name="Ghosh S."/>
            <person name="Singh D."/>
            <person name="Das A."/>
            <person name="Kant S."/>
            <person name="Prusty A."/>
            <person name="Tripathy S."/>
        </authorList>
    </citation>
    <scope>NUCLEOTIDE SEQUENCE</scope>
    <source>
        <strain evidence="2">VB521301</strain>
    </source>
</reference>
<dbReference type="AlphaFoldDB" id="A0A8S9T126"/>
<evidence type="ECO:0000313" key="2">
    <source>
        <dbReference type="EMBL" id="KAF3886331.1"/>
    </source>
</evidence>
<evidence type="ECO:0000259" key="1">
    <source>
        <dbReference type="Pfam" id="PF00534"/>
    </source>
</evidence>
<dbReference type="EMBL" id="JHEG04000001">
    <property type="protein sequence ID" value="KAF3886331.1"/>
    <property type="molecule type" value="Genomic_DNA"/>
</dbReference>
<dbReference type="CDD" id="cd03801">
    <property type="entry name" value="GT4_PimA-like"/>
    <property type="match status" value="1"/>
</dbReference>
<protein>
    <submittedName>
        <fullName evidence="2">Glycosyltransferase</fullName>
    </submittedName>
</protein>